<dbReference type="Pfam" id="PF00704">
    <property type="entry name" value="Glyco_hydro_18"/>
    <property type="match status" value="1"/>
</dbReference>
<protein>
    <submittedName>
        <fullName evidence="6">Uncharacterized protein</fullName>
    </submittedName>
</protein>
<dbReference type="Gene3D" id="3.20.20.80">
    <property type="entry name" value="Glycosidases"/>
    <property type="match status" value="1"/>
</dbReference>
<dbReference type="SUPFAM" id="SSF54556">
    <property type="entry name" value="Chitinase insertion domain"/>
    <property type="match status" value="1"/>
</dbReference>
<dbReference type="GO" id="GO:0005975">
    <property type="term" value="P:carbohydrate metabolic process"/>
    <property type="evidence" value="ECO:0007669"/>
    <property type="project" value="InterPro"/>
</dbReference>
<dbReference type="FunFam" id="3.10.50.10:FF:000001">
    <property type="entry name" value="Chitinase 3-like 1"/>
    <property type="match status" value="1"/>
</dbReference>
<organism evidence="6 7">
    <name type="scientific">Ramazzottius varieornatus</name>
    <name type="common">Water bear</name>
    <name type="synonym">Tardigrade</name>
    <dbReference type="NCBI Taxonomy" id="947166"/>
    <lineage>
        <taxon>Eukaryota</taxon>
        <taxon>Metazoa</taxon>
        <taxon>Ecdysozoa</taxon>
        <taxon>Tardigrada</taxon>
        <taxon>Eutardigrada</taxon>
        <taxon>Parachela</taxon>
        <taxon>Hypsibioidea</taxon>
        <taxon>Ramazzottiidae</taxon>
        <taxon>Ramazzottius</taxon>
    </lineage>
</organism>
<dbReference type="STRING" id="947166.A0A1D1VC27"/>
<dbReference type="PANTHER" id="PTHR11177:SF317">
    <property type="entry name" value="CHITINASE 12-RELATED"/>
    <property type="match status" value="1"/>
</dbReference>
<dbReference type="GO" id="GO:0008061">
    <property type="term" value="F:chitin binding"/>
    <property type="evidence" value="ECO:0007669"/>
    <property type="project" value="InterPro"/>
</dbReference>
<evidence type="ECO:0000256" key="2">
    <source>
        <dbReference type="SAM" id="MobiDB-lite"/>
    </source>
</evidence>
<feature type="region of interest" description="Disordered" evidence="2">
    <location>
        <begin position="381"/>
        <end position="419"/>
    </location>
</feature>
<accession>A0A1D1VC27</accession>
<keyword evidence="3" id="KW-0732">Signal</keyword>
<dbReference type="InterPro" id="IPR001223">
    <property type="entry name" value="Glyco_hydro18_cat"/>
</dbReference>
<reference evidence="6 7" key="1">
    <citation type="journal article" date="2016" name="Nat. Commun.">
        <title>Extremotolerant tardigrade genome and improved radiotolerance of human cultured cells by tardigrade-unique protein.</title>
        <authorList>
            <person name="Hashimoto T."/>
            <person name="Horikawa D.D."/>
            <person name="Saito Y."/>
            <person name="Kuwahara H."/>
            <person name="Kozuka-Hata H."/>
            <person name="Shin-I T."/>
            <person name="Minakuchi Y."/>
            <person name="Ohishi K."/>
            <person name="Motoyama A."/>
            <person name="Aizu T."/>
            <person name="Enomoto A."/>
            <person name="Kondo K."/>
            <person name="Tanaka S."/>
            <person name="Hara Y."/>
            <person name="Koshikawa S."/>
            <person name="Sagara H."/>
            <person name="Miura T."/>
            <person name="Yokobori S."/>
            <person name="Miyagawa K."/>
            <person name="Suzuki Y."/>
            <person name="Kubo T."/>
            <person name="Oyama M."/>
            <person name="Kohara Y."/>
            <person name="Fujiyama A."/>
            <person name="Arakawa K."/>
            <person name="Katayama T."/>
            <person name="Toyoda A."/>
            <person name="Kunieda T."/>
        </authorList>
    </citation>
    <scope>NUCLEOTIDE SEQUENCE [LARGE SCALE GENOMIC DNA]</scope>
    <source>
        <strain evidence="6 7">YOKOZUNA-1</strain>
    </source>
</reference>
<dbReference type="InterPro" id="IPR011583">
    <property type="entry name" value="Chitinase_II/V-like_cat"/>
</dbReference>
<evidence type="ECO:0000256" key="1">
    <source>
        <dbReference type="ARBA" id="ARBA00023157"/>
    </source>
</evidence>
<feature type="domain" description="Rhodanese" evidence="4">
    <location>
        <begin position="202"/>
        <end position="246"/>
    </location>
</feature>
<dbReference type="Proteomes" id="UP000186922">
    <property type="component" value="Unassembled WGS sequence"/>
</dbReference>
<dbReference type="AlphaFoldDB" id="A0A1D1VC27"/>
<dbReference type="GO" id="GO:0005576">
    <property type="term" value="C:extracellular region"/>
    <property type="evidence" value="ECO:0007669"/>
    <property type="project" value="TreeGrafter"/>
</dbReference>
<name>A0A1D1VC27_RAMVA</name>
<evidence type="ECO:0000313" key="6">
    <source>
        <dbReference type="EMBL" id="GAU97287.1"/>
    </source>
</evidence>
<dbReference type="InterPro" id="IPR029070">
    <property type="entry name" value="Chitinase_insertion_sf"/>
</dbReference>
<dbReference type="InterPro" id="IPR017853">
    <property type="entry name" value="GH"/>
</dbReference>
<feature type="compositionally biased region" description="Polar residues" evidence="2">
    <location>
        <begin position="409"/>
        <end position="419"/>
    </location>
</feature>
<evidence type="ECO:0000259" key="4">
    <source>
        <dbReference type="PROSITE" id="PS50206"/>
    </source>
</evidence>
<evidence type="ECO:0000259" key="5">
    <source>
        <dbReference type="PROSITE" id="PS51910"/>
    </source>
</evidence>
<evidence type="ECO:0000256" key="3">
    <source>
        <dbReference type="SAM" id="SignalP"/>
    </source>
</evidence>
<evidence type="ECO:0000313" key="7">
    <source>
        <dbReference type="Proteomes" id="UP000186922"/>
    </source>
</evidence>
<feature type="chain" id="PRO_5008898284" evidence="3">
    <location>
        <begin position="23"/>
        <end position="440"/>
    </location>
</feature>
<feature type="compositionally biased region" description="Polar residues" evidence="2">
    <location>
        <begin position="381"/>
        <end position="390"/>
    </location>
</feature>
<keyword evidence="1" id="KW-1015">Disulfide bond</keyword>
<dbReference type="PANTHER" id="PTHR11177">
    <property type="entry name" value="CHITINASE"/>
    <property type="match status" value="1"/>
</dbReference>
<feature type="signal peptide" evidence="3">
    <location>
        <begin position="1"/>
        <end position="22"/>
    </location>
</feature>
<dbReference type="OrthoDB" id="73875at2759"/>
<dbReference type="PROSITE" id="PS51910">
    <property type="entry name" value="GH18_2"/>
    <property type="match status" value="1"/>
</dbReference>
<dbReference type="InterPro" id="IPR001763">
    <property type="entry name" value="Rhodanese-like_dom"/>
</dbReference>
<dbReference type="PROSITE" id="PS50206">
    <property type="entry name" value="RHODANESE_3"/>
    <property type="match status" value="1"/>
</dbReference>
<sequence length="440" mass="48323">MDMSSFAWLSLLLAEFSRWTSAGDLRVQCYLPEWTLSNEGNNPFRISDIAPTKACDVIIYAFFKIEDGVPAPTNGSKYRQHFAQLNDLKEAQPDLEILLGVGGWGSGKEFASTSSNPASRIKFASAVVTTLRRWSLDGVNIDWQFPEPAGARDHALLLQSLREAFELEANKTQRERLKLTTTVTQTVRLGYLPKEIAKYVDGVNVLTYDYKGNWGSTVQKTAVNAGFPDVRKSVTDWINAGITPAELSLGIPFYGRTWTLTNDTGNTTRDVGMGHEAIGPGVGGFLTYDNGTLSYTEICINLKTGWTRKTDPASSTSYAYSGNQWVSYDDDDSISIKVKWAESQNMKGVFIWHIGLDDRQGACGPKFPLLAAIRKAISPSTKAMSKTPNPTFDIPVPSTRPSPPSSASYNPVHTSSSLGRNEPSKAILIGFLFAFVNLIC</sequence>
<dbReference type="GO" id="GO:0004568">
    <property type="term" value="F:chitinase activity"/>
    <property type="evidence" value="ECO:0007669"/>
    <property type="project" value="TreeGrafter"/>
</dbReference>
<proteinExistence type="predicted"/>
<keyword evidence="7" id="KW-1185">Reference proteome</keyword>
<dbReference type="Gene3D" id="3.10.50.10">
    <property type="match status" value="1"/>
</dbReference>
<dbReference type="InterPro" id="IPR050314">
    <property type="entry name" value="Glycosyl_Hydrlase_18"/>
</dbReference>
<dbReference type="EMBL" id="BDGG01000004">
    <property type="protein sequence ID" value="GAU97287.1"/>
    <property type="molecule type" value="Genomic_DNA"/>
</dbReference>
<gene>
    <name evidence="6" type="primary">RvY_08610-1</name>
    <name evidence="6" type="synonym">RvY_08610.1</name>
    <name evidence="6" type="ORF">RvY_08610</name>
</gene>
<feature type="domain" description="GH18" evidence="5">
    <location>
        <begin position="25"/>
        <end position="380"/>
    </location>
</feature>
<comment type="caution">
    <text evidence="6">The sequence shown here is derived from an EMBL/GenBank/DDBJ whole genome shotgun (WGS) entry which is preliminary data.</text>
</comment>
<dbReference type="SMART" id="SM00636">
    <property type="entry name" value="Glyco_18"/>
    <property type="match status" value="1"/>
</dbReference>
<dbReference type="SUPFAM" id="SSF51445">
    <property type="entry name" value="(Trans)glycosidases"/>
    <property type="match status" value="1"/>
</dbReference>
<dbReference type="GO" id="GO:0006032">
    <property type="term" value="P:chitin catabolic process"/>
    <property type="evidence" value="ECO:0007669"/>
    <property type="project" value="TreeGrafter"/>
</dbReference>